<dbReference type="EMBL" id="CM037624">
    <property type="protein sequence ID" value="KAH8010846.1"/>
    <property type="molecule type" value="Genomic_DNA"/>
</dbReference>
<organism evidence="1 2">
    <name type="scientific">Sphaerodactylus townsendi</name>
    <dbReference type="NCBI Taxonomy" id="933632"/>
    <lineage>
        <taxon>Eukaryota</taxon>
        <taxon>Metazoa</taxon>
        <taxon>Chordata</taxon>
        <taxon>Craniata</taxon>
        <taxon>Vertebrata</taxon>
        <taxon>Euteleostomi</taxon>
        <taxon>Lepidosauria</taxon>
        <taxon>Squamata</taxon>
        <taxon>Bifurcata</taxon>
        <taxon>Gekkota</taxon>
        <taxon>Sphaerodactylidae</taxon>
        <taxon>Sphaerodactylus</taxon>
    </lineage>
</organism>
<accession>A0ACB8FVT1</accession>
<comment type="caution">
    <text evidence="1">The sequence shown here is derived from an EMBL/GenBank/DDBJ whole genome shotgun (WGS) entry which is preliminary data.</text>
</comment>
<reference evidence="1" key="1">
    <citation type="submission" date="2021-08" db="EMBL/GenBank/DDBJ databases">
        <title>The first chromosome-level gecko genome reveals the dynamic sex chromosomes of Neotropical dwarf geckos (Sphaerodactylidae: Sphaerodactylus).</title>
        <authorList>
            <person name="Pinto B.J."/>
            <person name="Keating S.E."/>
            <person name="Gamble T."/>
        </authorList>
    </citation>
    <scope>NUCLEOTIDE SEQUENCE</scope>
    <source>
        <strain evidence="1">TG3544</strain>
    </source>
</reference>
<evidence type="ECO:0000313" key="2">
    <source>
        <dbReference type="Proteomes" id="UP000827872"/>
    </source>
</evidence>
<evidence type="ECO:0000313" key="1">
    <source>
        <dbReference type="EMBL" id="KAH8010846.1"/>
    </source>
</evidence>
<proteinExistence type="predicted"/>
<dbReference type="Proteomes" id="UP000827872">
    <property type="component" value="Linkage Group LG11"/>
</dbReference>
<protein>
    <submittedName>
        <fullName evidence="1">Uncharacterized protein</fullName>
    </submittedName>
</protein>
<sequence length="418" mass="44467">MASLESPKSRQEDSKSRNALLSQIRRGTRLRQVVQTNDRSAPQIENTRRRANREGGSLGMGRNDVPQALGSLFADGFPVLRPVGQRDLTGNRSGPSQGVKTSPPAKSPGSLNSNGKTNGSPQMTPESPKPTDQLEISGAQQSARPTVPAVPLPSPLPPLPSGKPSLIFPPPPHFPPPPAESPDKPTSPNIPPPPPPQSDKPCKMPASPSHAIPPPLPLVPPCGLPGRTSQSPSPSSSQLDLRINSPPMPPPPPPPGPTTSTFSSSRPSSLSPLSPNNSQDALPPLPPKSLLVQSQLQKTTVQSLPLPPPPPGPQQAALTQKRRQGRGGGKLTTPPVPPARSPTTELSSKCQYAQISAATHELYPTLKNGTVHISDDFEAKFTFHSVEEFPPPDEFKPFQKIYPSQEAKDNPLLRTQVR</sequence>
<keyword evidence="2" id="KW-1185">Reference proteome</keyword>
<name>A0ACB8FVT1_9SAUR</name>
<gene>
    <name evidence="1" type="ORF">K3G42_015062</name>
</gene>